<dbReference type="Proteomes" id="UP000258613">
    <property type="component" value="Chromosome"/>
</dbReference>
<keyword evidence="3 5" id="KW-0418">Kinase</keyword>
<gene>
    <name evidence="5" type="ORF">AArcMg_2772</name>
</gene>
<evidence type="ECO:0000256" key="3">
    <source>
        <dbReference type="ARBA" id="ARBA00022777"/>
    </source>
</evidence>
<reference evidence="6" key="1">
    <citation type="submission" date="2018-02" db="EMBL/GenBank/DDBJ databases">
        <title>Phenotypic and genomic properties of facultatively anaerobic sulfur-reducing natronoarchaea from hypersaline soda lakes.</title>
        <authorList>
            <person name="Sorokin D.Y."/>
            <person name="Kublanov I.V."/>
            <person name="Roman P."/>
            <person name="Sinninghe Damste J.S."/>
            <person name="Golyshin P.N."/>
            <person name="Rojo D."/>
            <person name="Ciordia S."/>
            <person name="Mena M.D.C."/>
            <person name="Ferrer M."/>
            <person name="Messina E."/>
            <person name="Smedile F."/>
            <person name="La Spada G."/>
            <person name="La Cono V."/>
            <person name="Yakimov M.M."/>
        </authorList>
    </citation>
    <scope>NUCLEOTIDE SEQUENCE [LARGE SCALE GENOMIC DNA]</scope>
    <source>
        <strain evidence="6">AArc-Mg</strain>
    </source>
</reference>
<organism evidence="5 6">
    <name type="scientific">Natrarchaeobaculum sulfurireducens</name>
    <dbReference type="NCBI Taxonomy" id="2044521"/>
    <lineage>
        <taxon>Archaea</taxon>
        <taxon>Methanobacteriati</taxon>
        <taxon>Methanobacteriota</taxon>
        <taxon>Stenosarchaea group</taxon>
        <taxon>Halobacteria</taxon>
        <taxon>Halobacteriales</taxon>
        <taxon>Natrialbaceae</taxon>
        <taxon>Natrarchaeobaculum</taxon>
    </lineage>
</organism>
<protein>
    <submittedName>
        <fullName evidence="5">Ribokinase</fullName>
        <ecNumber evidence="5">2.7.1.15</ecNumber>
    </submittedName>
</protein>
<evidence type="ECO:0000313" key="6">
    <source>
        <dbReference type="Proteomes" id="UP000258613"/>
    </source>
</evidence>
<dbReference type="InterPro" id="IPR002139">
    <property type="entry name" value="Ribo/fructo_kinase"/>
</dbReference>
<evidence type="ECO:0000313" key="5">
    <source>
        <dbReference type="EMBL" id="AXR82762.1"/>
    </source>
</evidence>
<proteinExistence type="inferred from homology"/>
<dbReference type="KEGG" id="nag:AArcMg_2772"/>
<dbReference type="SUPFAM" id="SSF53613">
    <property type="entry name" value="Ribokinase-like"/>
    <property type="match status" value="1"/>
</dbReference>
<name>A0A346PTB7_9EURY</name>
<feature type="domain" description="Carbohydrate kinase PfkB" evidence="4">
    <location>
        <begin position="54"/>
        <end position="303"/>
    </location>
</feature>
<dbReference type="PRINTS" id="PR00990">
    <property type="entry name" value="RIBOKINASE"/>
</dbReference>
<evidence type="ECO:0000259" key="4">
    <source>
        <dbReference type="Pfam" id="PF00294"/>
    </source>
</evidence>
<dbReference type="EC" id="2.7.1.15" evidence="5"/>
<dbReference type="GeneID" id="37643262"/>
<dbReference type="Pfam" id="PF00294">
    <property type="entry name" value="PfkB"/>
    <property type="match status" value="1"/>
</dbReference>
<keyword evidence="2 5" id="KW-0808">Transferase</keyword>
<dbReference type="OrthoDB" id="26949at2157"/>
<dbReference type="InterPro" id="IPR029056">
    <property type="entry name" value="Ribokinase-like"/>
</dbReference>
<dbReference type="InterPro" id="IPR011611">
    <property type="entry name" value="PfkB_dom"/>
</dbReference>
<sequence>MTEVASLGSVNVDRIRYRPTDRITELETTHSWFPTAGETVRIDGTPATLEFETAADESAVGGKGANQAVAAARASADVALFGCVGVDEDANGICETLADRGVDVDDVAVTDRETGKAYVFVDEMGESWIAIVGGANETLDRAYIDANYDRLQAVDVLLLQNEIPVPTMTFLLERFEADESRPTVVFNAAPAAGAESLLEREAVDYVVVNDAEYRLLEDTLAGVDGTVVRTRGGDDVILTGDVSYRATPPVADPIDTTGAGDAFCGYFAAALADGETPERAVDIAAAAGSVATEREGVQRAIPANADVLEALEGNDR</sequence>
<evidence type="ECO:0000256" key="1">
    <source>
        <dbReference type="ARBA" id="ARBA00010688"/>
    </source>
</evidence>
<comment type="similarity">
    <text evidence="1">Belongs to the carbohydrate kinase PfkB family.</text>
</comment>
<keyword evidence="6" id="KW-1185">Reference proteome</keyword>
<dbReference type="PANTHER" id="PTHR10584">
    <property type="entry name" value="SUGAR KINASE"/>
    <property type="match status" value="1"/>
</dbReference>
<dbReference type="EMBL" id="CP027033">
    <property type="protein sequence ID" value="AXR82762.1"/>
    <property type="molecule type" value="Genomic_DNA"/>
</dbReference>
<dbReference type="GO" id="GO:0004747">
    <property type="term" value="F:ribokinase activity"/>
    <property type="evidence" value="ECO:0007669"/>
    <property type="project" value="UniProtKB-EC"/>
</dbReference>
<dbReference type="Gene3D" id="3.40.1190.20">
    <property type="match status" value="1"/>
</dbReference>
<accession>A0A346PTB7</accession>
<dbReference type="RefSeq" id="WP_117369346.1">
    <property type="nucleotide sequence ID" value="NZ_CP027033.1"/>
</dbReference>
<evidence type="ECO:0000256" key="2">
    <source>
        <dbReference type="ARBA" id="ARBA00022679"/>
    </source>
</evidence>
<dbReference type="AlphaFoldDB" id="A0A346PTB7"/>
<dbReference type="PANTHER" id="PTHR10584:SF166">
    <property type="entry name" value="RIBOKINASE"/>
    <property type="match status" value="1"/>
</dbReference>